<sequence length="888" mass="91767">MRVPKSLLTAALTTAVLTLGLPAAATTAAASPHHPGHVDVLFIGAHPDDEAGNLATFGQWKENQHVTTGVITVTRGEGGGNAVGPEEGPALGLIREAEERRAVGMAGITDVHNLDKVDFYYTVSAPLSATVWNEQQTLEKIVRLVREIQPKVIVTMNPSPFPGQHGNHQEAGHLAIDAFYAAADPTAFSSQLSKERLNTWRTARIFSAGGAGSGPAGPSCAATFVPTDPTAQIFGVWTGTQSPAHRKSWAQIQRDASRQYLTQGFGTQPPTVSTDPTQLGCETFTQIDSRVPYDPHSTATSAMLQGATQPAPGGLPLGTEFSLTTSTFQVSPGRPFTVTAHFSPLPHAKVSLTLPAGWTATTTGATTFTVTPPATAAVSTRATIGGTLTSGRTSGTTARAVAVTAAVTATQQLLPQVADFQAWATKTGVPQLLGFVKPVLTLASGGSRPVAISVTNNSTSVQSGTVTPQLPAGFTADVPSKPYGNLAPGATGTVTFAVRNSDPSLPTANRGGVGGDYDYPITTSSSGASDTAHAALELVPTTTIPQASSTPTVDGSAEPGEYPGATLDLSRRWEGDACTSAADCSGSAQVSWSNDALYFLVHVTDDTLGKQVDPTDCKRHWRTDSVEITLDPRGTSENTSTTFKSGIFPVTSGGPACFERDADNHQGPGSDTAPGMQVAAKISSPYNGYTLEVKIPLADLPAAVDPAHLGMNILIYDSDTQDLTGQTRLAWSPFGGVQGDPYRWGVATVDGYTAPPGRPITPTPPVIPATAASSLDSPQSILQSATIGVPLAGGPAAARSRSAQTAFLRKDTVTALLAPTGAGTAHIFVYDPTHGTLASTTIAVSGAGVRTVRLPVTPAKITAQTRVLVAFDAGTSGTTSSALRIFRT</sequence>
<gene>
    <name evidence="5" type="ORF">GCM10009765_37540</name>
</gene>
<dbReference type="SUPFAM" id="SSF102588">
    <property type="entry name" value="LmbE-like"/>
    <property type="match status" value="1"/>
</dbReference>
<keyword evidence="1" id="KW-0862">Zinc</keyword>
<comment type="caution">
    <text evidence="5">The sequence shown here is derived from an EMBL/GenBank/DDBJ whole genome shotgun (WGS) entry which is preliminary data.</text>
</comment>
<dbReference type="CDD" id="cd09619">
    <property type="entry name" value="CBM9_like_4"/>
    <property type="match status" value="1"/>
</dbReference>
<evidence type="ECO:0000313" key="6">
    <source>
        <dbReference type="Proteomes" id="UP001500618"/>
    </source>
</evidence>
<dbReference type="InterPro" id="IPR024078">
    <property type="entry name" value="LmbE-like_dom_sf"/>
</dbReference>
<dbReference type="Pfam" id="PF02585">
    <property type="entry name" value="PIG-L"/>
    <property type="match status" value="1"/>
</dbReference>
<dbReference type="Pfam" id="PF06452">
    <property type="entry name" value="CBM9_1"/>
    <property type="match status" value="1"/>
</dbReference>
<dbReference type="Gene3D" id="2.60.40.1190">
    <property type="match status" value="1"/>
</dbReference>
<dbReference type="PANTHER" id="PTHR12993">
    <property type="entry name" value="N-ACETYLGLUCOSAMINYL-PHOSPHATIDYLINOSITOL DE-N-ACETYLASE-RELATED"/>
    <property type="match status" value="1"/>
</dbReference>
<evidence type="ECO:0000256" key="3">
    <source>
        <dbReference type="SAM" id="SignalP"/>
    </source>
</evidence>
<name>A0ABN2HAM5_9ACTN</name>
<feature type="chain" id="PRO_5045823450" evidence="3">
    <location>
        <begin position="26"/>
        <end position="888"/>
    </location>
</feature>
<keyword evidence="3" id="KW-0732">Signal</keyword>
<dbReference type="InterPro" id="IPR010502">
    <property type="entry name" value="Carb-bd_dom_fam9"/>
</dbReference>
<feature type="compositionally biased region" description="Polar residues" evidence="2">
    <location>
        <begin position="544"/>
        <end position="553"/>
    </location>
</feature>
<dbReference type="InterPro" id="IPR003737">
    <property type="entry name" value="GlcNAc_PI_deacetylase-related"/>
</dbReference>
<dbReference type="RefSeq" id="WP_344311538.1">
    <property type="nucleotide sequence ID" value="NZ_BAAANY010000013.1"/>
</dbReference>
<feature type="signal peptide" evidence="3">
    <location>
        <begin position="1"/>
        <end position="25"/>
    </location>
</feature>
<evidence type="ECO:0000259" key="4">
    <source>
        <dbReference type="Pfam" id="PF06452"/>
    </source>
</evidence>
<proteinExistence type="predicted"/>
<feature type="region of interest" description="Disordered" evidence="2">
    <location>
        <begin position="544"/>
        <end position="565"/>
    </location>
</feature>
<reference evidence="5 6" key="1">
    <citation type="journal article" date="2019" name="Int. J. Syst. Evol. Microbiol.">
        <title>The Global Catalogue of Microorganisms (GCM) 10K type strain sequencing project: providing services to taxonomists for standard genome sequencing and annotation.</title>
        <authorList>
            <consortium name="The Broad Institute Genomics Platform"/>
            <consortium name="The Broad Institute Genome Sequencing Center for Infectious Disease"/>
            <person name="Wu L."/>
            <person name="Ma J."/>
        </authorList>
    </citation>
    <scope>NUCLEOTIDE SEQUENCE [LARGE SCALE GENOMIC DNA]</scope>
    <source>
        <strain evidence="5 6">JCM 14718</strain>
    </source>
</reference>
<dbReference type="SUPFAM" id="SSF49344">
    <property type="entry name" value="CBD9-like"/>
    <property type="match status" value="1"/>
</dbReference>
<organism evidence="5 6">
    <name type="scientific">Fodinicola feengrottensis</name>
    <dbReference type="NCBI Taxonomy" id="435914"/>
    <lineage>
        <taxon>Bacteria</taxon>
        <taxon>Bacillati</taxon>
        <taxon>Actinomycetota</taxon>
        <taxon>Actinomycetes</taxon>
        <taxon>Mycobacteriales</taxon>
        <taxon>Fodinicola</taxon>
    </lineage>
</organism>
<keyword evidence="6" id="KW-1185">Reference proteome</keyword>
<dbReference type="Gene3D" id="3.40.50.10320">
    <property type="entry name" value="LmbE-like"/>
    <property type="match status" value="1"/>
</dbReference>
<evidence type="ECO:0000256" key="1">
    <source>
        <dbReference type="ARBA" id="ARBA00022833"/>
    </source>
</evidence>
<evidence type="ECO:0000256" key="2">
    <source>
        <dbReference type="SAM" id="MobiDB-lite"/>
    </source>
</evidence>
<dbReference type="Proteomes" id="UP001500618">
    <property type="component" value="Unassembled WGS sequence"/>
</dbReference>
<feature type="domain" description="Carbohydrate-binding" evidence="4">
    <location>
        <begin position="553"/>
        <end position="749"/>
    </location>
</feature>
<protein>
    <submittedName>
        <fullName evidence="5">Sugar-binding protein</fullName>
    </submittedName>
</protein>
<dbReference type="EMBL" id="BAAANY010000013">
    <property type="protein sequence ID" value="GAA1684683.1"/>
    <property type="molecule type" value="Genomic_DNA"/>
</dbReference>
<evidence type="ECO:0000313" key="5">
    <source>
        <dbReference type="EMBL" id="GAA1684683.1"/>
    </source>
</evidence>
<dbReference type="PANTHER" id="PTHR12993:SF11">
    <property type="entry name" value="N-ACETYLGLUCOSAMINYL-PHOSPHATIDYLINOSITOL DE-N-ACETYLASE"/>
    <property type="match status" value="1"/>
</dbReference>
<accession>A0ABN2HAM5</accession>